<feature type="domain" description="Myb-like" evidence="7">
    <location>
        <begin position="139"/>
        <end position="190"/>
    </location>
</feature>
<feature type="domain" description="Myb-like" evidence="7">
    <location>
        <begin position="191"/>
        <end position="241"/>
    </location>
</feature>
<organism evidence="9 10">
    <name type="scientific">Castanea mollissima</name>
    <name type="common">Chinese chestnut</name>
    <dbReference type="NCBI Taxonomy" id="60419"/>
    <lineage>
        <taxon>Eukaryota</taxon>
        <taxon>Viridiplantae</taxon>
        <taxon>Streptophyta</taxon>
        <taxon>Embryophyta</taxon>
        <taxon>Tracheophyta</taxon>
        <taxon>Spermatophyta</taxon>
        <taxon>Magnoliopsida</taxon>
        <taxon>eudicotyledons</taxon>
        <taxon>Gunneridae</taxon>
        <taxon>Pentapetalae</taxon>
        <taxon>rosids</taxon>
        <taxon>fabids</taxon>
        <taxon>Fagales</taxon>
        <taxon>Fagaceae</taxon>
        <taxon>Castanea</taxon>
    </lineage>
</organism>
<dbReference type="AlphaFoldDB" id="A0A8J4VRT0"/>
<keyword evidence="4" id="KW-0238">DNA-binding</keyword>
<dbReference type="InterPro" id="IPR050560">
    <property type="entry name" value="MYB_TF"/>
</dbReference>
<evidence type="ECO:0000313" key="10">
    <source>
        <dbReference type="Proteomes" id="UP000737018"/>
    </source>
</evidence>
<keyword evidence="2" id="KW-0677">Repeat</keyword>
<evidence type="ECO:0000313" key="9">
    <source>
        <dbReference type="EMBL" id="KAF3970483.1"/>
    </source>
</evidence>
<evidence type="ECO:0000256" key="2">
    <source>
        <dbReference type="ARBA" id="ARBA00022737"/>
    </source>
</evidence>
<dbReference type="GO" id="GO:0000978">
    <property type="term" value="F:RNA polymerase II cis-regulatory region sequence-specific DNA binding"/>
    <property type="evidence" value="ECO:0007669"/>
    <property type="project" value="TreeGrafter"/>
</dbReference>
<dbReference type="Pfam" id="PF13921">
    <property type="entry name" value="Myb_DNA-bind_6"/>
    <property type="match status" value="1"/>
</dbReference>
<dbReference type="PROSITE" id="PS50090">
    <property type="entry name" value="MYB_LIKE"/>
    <property type="match status" value="2"/>
</dbReference>
<accession>A0A8J4VRT0</accession>
<reference evidence="9" key="1">
    <citation type="submission" date="2020-03" db="EMBL/GenBank/DDBJ databases">
        <title>Castanea mollissima Vanexum genome sequencing.</title>
        <authorList>
            <person name="Staton M."/>
        </authorList>
    </citation>
    <scope>NUCLEOTIDE SEQUENCE</scope>
    <source>
        <tissue evidence="9">Leaf</tissue>
    </source>
</reference>
<feature type="domain" description="HTH myb-type" evidence="8">
    <location>
        <begin position="195"/>
        <end position="245"/>
    </location>
</feature>
<dbReference type="EMBL" id="JRKL02000528">
    <property type="protein sequence ID" value="KAF3970483.1"/>
    <property type="molecule type" value="Genomic_DNA"/>
</dbReference>
<dbReference type="PANTHER" id="PTHR45614">
    <property type="entry name" value="MYB PROTEIN-RELATED"/>
    <property type="match status" value="1"/>
</dbReference>
<dbReference type="CDD" id="cd00167">
    <property type="entry name" value="SANT"/>
    <property type="match status" value="2"/>
</dbReference>
<dbReference type="PROSITE" id="PS51294">
    <property type="entry name" value="HTH_MYB"/>
    <property type="match status" value="2"/>
</dbReference>
<dbReference type="PANTHER" id="PTHR45614:SF218">
    <property type="entry name" value="TRANSCRIPTION FACTOR MYB119-RELATED"/>
    <property type="match status" value="1"/>
</dbReference>
<feature type="compositionally biased region" description="Basic residues" evidence="6">
    <location>
        <begin position="239"/>
        <end position="250"/>
    </location>
</feature>
<sequence length="482" mass="54105">MAEGGEASGVNGGGVCGHANSQNNPPICRFGPPLTAIDRFLYGQNHFSQQQTHNNIARNKDVLVLDNGLCNFPPPRGAIGGGVSWPSVQEVNFVDEFFVDREPLNWKYERNTNMGFNEESKVVAKSSKGLGKKAKKANSATLIKGQWTDEEDRKLIKLVKQYGVRKWAQIAEKLAGRAGKQCRERWHNHLRPDIKKDGWSEEEERILVEAHTKVGNRWAEIAKCIPGRTENSIKNHWNATKRRQNSRRKNKQSDRQKGKPHSSVLQDYIKSKNTSNTSMITSTPTQSTTTTANTSSSTLSEDPSNHLNYYIPELSESTTDDSSTLISQTYDDELLFMQNFFANQLNQPHVDNNNNKVMAHIDLYKAPSTSKPYDFFQNNGDHLLTDNVTECGFASLTSNSSLQLNDNFQAKESSTPTTRLYSDLYLSYLLNGSANSLPPNDYSSYYNNINMDFQADQAYSSNGKKEMDLIELVSSAQFLTGK</sequence>
<keyword evidence="5" id="KW-0539">Nucleus</keyword>
<keyword evidence="3" id="KW-0805">Transcription regulation</keyword>
<dbReference type="Gene3D" id="1.10.10.60">
    <property type="entry name" value="Homeodomain-like"/>
    <property type="match status" value="2"/>
</dbReference>
<dbReference type="GO" id="GO:0005634">
    <property type="term" value="C:nucleus"/>
    <property type="evidence" value="ECO:0007669"/>
    <property type="project" value="UniProtKB-SubCell"/>
</dbReference>
<proteinExistence type="predicted"/>
<dbReference type="GO" id="GO:0000981">
    <property type="term" value="F:DNA-binding transcription factor activity, RNA polymerase II-specific"/>
    <property type="evidence" value="ECO:0007669"/>
    <property type="project" value="TreeGrafter"/>
</dbReference>
<dbReference type="FunFam" id="1.10.10.60:FF:000010">
    <property type="entry name" value="Transcriptional activator Myb isoform A"/>
    <property type="match status" value="1"/>
</dbReference>
<protein>
    <submittedName>
        <fullName evidence="9">Uncharacterized protein</fullName>
    </submittedName>
</protein>
<dbReference type="SUPFAM" id="SSF46689">
    <property type="entry name" value="Homeodomain-like"/>
    <property type="match status" value="1"/>
</dbReference>
<keyword evidence="10" id="KW-1185">Reference proteome</keyword>
<evidence type="ECO:0000256" key="5">
    <source>
        <dbReference type="ARBA" id="ARBA00023242"/>
    </source>
</evidence>
<feature type="region of interest" description="Disordered" evidence="6">
    <location>
        <begin position="232"/>
        <end position="307"/>
    </location>
</feature>
<evidence type="ECO:0000259" key="7">
    <source>
        <dbReference type="PROSITE" id="PS50090"/>
    </source>
</evidence>
<comment type="caution">
    <text evidence="9">The sequence shown here is derived from an EMBL/GenBank/DDBJ whole genome shotgun (WGS) entry which is preliminary data.</text>
</comment>
<evidence type="ECO:0000256" key="4">
    <source>
        <dbReference type="ARBA" id="ARBA00023125"/>
    </source>
</evidence>
<dbReference type="SMART" id="SM00717">
    <property type="entry name" value="SANT"/>
    <property type="match status" value="2"/>
</dbReference>
<feature type="compositionally biased region" description="Low complexity" evidence="6">
    <location>
        <begin position="277"/>
        <end position="300"/>
    </location>
</feature>
<dbReference type="InterPro" id="IPR017930">
    <property type="entry name" value="Myb_dom"/>
</dbReference>
<feature type="domain" description="HTH myb-type" evidence="8">
    <location>
        <begin position="139"/>
        <end position="194"/>
    </location>
</feature>
<keyword evidence="3" id="KW-0804">Transcription</keyword>
<dbReference type="InterPro" id="IPR001005">
    <property type="entry name" value="SANT/Myb"/>
</dbReference>
<evidence type="ECO:0000259" key="8">
    <source>
        <dbReference type="PROSITE" id="PS51294"/>
    </source>
</evidence>
<evidence type="ECO:0000256" key="3">
    <source>
        <dbReference type="ARBA" id="ARBA00023015"/>
    </source>
</evidence>
<name>A0A8J4VRT0_9ROSI</name>
<dbReference type="Proteomes" id="UP000737018">
    <property type="component" value="Unassembled WGS sequence"/>
</dbReference>
<dbReference type="InterPro" id="IPR009057">
    <property type="entry name" value="Homeodomain-like_sf"/>
</dbReference>
<evidence type="ECO:0000256" key="1">
    <source>
        <dbReference type="ARBA" id="ARBA00004123"/>
    </source>
</evidence>
<dbReference type="OrthoDB" id="2143914at2759"/>
<gene>
    <name evidence="9" type="ORF">CMV_005837</name>
</gene>
<comment type="subcellular location">
    <subcellularLocation>
        <location evidence="1">Nucleus</location>
    </subcellularLocation>
</comment>
<evidence type="ECO:0000256" key="6">
    <source>
        <dbReference type="SAM" id="MobiDB-lite"/>
    </source>
</evidence>